<dbReference type="Proteomes" id="UP000481153">
    <property type="component" value="Unassembled WGS sequence"/>
</dbReference>
<dbReference type="PANTHER" id="PTHR10666">
    <property type="entry name" value="UBIQUITIN"/>
    <property type="match status" value="1"/>
</dbReference>
<dbReference type="VEuPathDB" id="FungiDB:AeMF1_019465"/>
<dbReference type="AlphaFoldDB" id="A0A6G0X1J3"/>
<gene>
    <name evidence="2" type="ORF">Ae201684_009504</name>
</gene>
<dbReference type="InterPro" id="IPR019956">
    <property type="entry name" value="Ubiquitin_dom"/>
</dbReference>
<reference evidence="2 3" key="1">
    <citation type="submission" date="2019-07" db="EMBL/GenBank/DDBJ databases">
        <title>Genomics analysis of Aphanomyces spp. identifies a new class of oomycete effector associated with host adaptation.</title>
        <authorList>
            <person name="Gaulin E."/>
        </authorList>
    </citation>
    <scope>NUCLEOTIDE SEQUENCE [LARGE SCALE GENOMIC DNA]</scope>
    <source>
        <strain evidence="2 3">ATCC 201684</strain>
    </source>
</reference>
<keyword evidence="3" id="KW-1185">Reference proteome</keyword>
<proteinExistence type="predicted"/>
<dbReference type="InterPro" id="IPR050158">
    <property type="entry name" value="Ubiquitin_ubiquitin-like"/>
</dbReference>
<dbReference type="PROSITE" id="PS50053">
    <property type="entry name" value="UBIQUITIN_2"/>
    <property type="match status" value="1"/>
</dbReference>
<dbReference type="PROSITE" id="PS00299">
    <property type="entry name" value="UBIQUITIN_1"/>
    <property type="match status" value="1"/>
</dbReference>
<dbReference type="FunFam" id="3.10.20.90:FF:000222">
    <property type="entry name" value="Polyubiquitin 5"/>
    <property type="match status" value="1"/>
</dbReference>
<dbReference type="PRINTS" id="PR00348">
    <property type="entry name" value="UBIQUITIN"/>
</dbReference>
<protein>
    <recommendedName>
        <fullName evidence="1">Ubiquitin-like domain-containing protein</fullName>
    </recommendedName>
</protein>
<evidence type="ECO:0000313" key="2">
    <source>
        <dbReference type="EMBL" id="KAF0733659.1"/>
    </source>
</evidence>
<dbReference type="InterPro" id="IPR029071">
    <property type="entry name" value="Ubiquitin-like_domsf"/>
</dbReference>
<comment type="caution">
    <text evidence="2">The sequence shown here is derived from an EMBL/GenBank/DDBJ whole genome shotgun (WGS) entry which is preliminary data.</text>
</comment>
<accession>A0A6G0X1J3</accession>
<organism evidence="2 3">
    <name type="scientific">Aphanomyces euteiches</name>
    <dbReference type="NCBI Taxonomy" id="100861"/>
    <lineage>
        <taxon>Eukaryota</taxon>
        <taxon>Sar</taxon>
        <taxon>Stramenopiles</taxon>
        <taxon>Oomycota</taxon>
        <taxon>Saprolegniomycetes</taxon>
        <taxon>Saprolegniales</taxon>
        <taxon>Verrucalvaceae</taxon>
        <taxon>Aphanomyces</taxon>
    </lineage>
</organism>
<dbReference type="SMART" id="SM00213">
    <property type="entry name" value="UBQ"/>
    <property type="match status" value="1"/>
</dbReference>
<evidence type="ECO:0000313" key="3">
    <source>
        <dbReference type="Proteomes" id="UP000481153"/>
    </source>
</evidence>
<evidence type="ECO:0000259" key="1">
    <source>
        <dbReference type="PROSITE" id="PS50053"/>
    </source>
</evidence>
<dbReference type="InterPro" id="IPR000626">
    <property type="entry name" value="Ubiquitin-like_dom"/>
</dbReference>
<dbReference type="Pfam" id="PF00240">
    <property type="entry name" value="ubiquitin"/>
    <property type="match status" value="1"/>
</dbReference>
<dbReference type="Gene3D" id="3.10.20.90">
    <property type="entry name" value="Phosphatidylinositol 3-kinase Catalytic Subunit, Chain A, domain 1"/>
    <property type="match status" value="1"/>
</dbReference>
<name>A0A6G0X1J3_9STRA</name>
<dbReference type="EMBL" id="VJMJ01000120">
    <property type="protein sequence ID" value="KAF0733659.1"/>
    <property type="molecule type" value="Genomic_DNA"/>
</dbReference>
<dbReference type="SUPFAM" id="SSF54236">
    <property type="entry name" value="Ubiquitin-like"/>
    <property type="match status" value="1"/>
</dbReference>
<sequence>MSDQSDLAVTAVTIYNNQRAFIERESTVGEGSQEFRISVPSSQRSNIVNSLSIRSNGLSATVRYGQVDGASKSTDRPFAMGGDVTLGDFLAENAIGERVYVRTVDGNENVGNVLLVEKKLVVVGTTTSGAAITDQEWSKLRLVTPQNDIVAVAISAIDVLKFETKTTQEALVRALTSSAAAYTPTSTNASDTADIFILTSASATVPAPRSINVSYVDIADEYQFQFVIAFQSDGNMKAHSIASIASVELLGHIRNPSKDDWCNIRLALVANDLTVMKEKKKVVPQSGVTLYVKTLTGKTISLNTSLNQTVRDVKGLLQDKEGIPPDQQRLIFAGKQLQDDCRLIDYNIQKESTLHLVLRLRGSASPNDYEQLSSSQLKSSVQSEHVVFDAPVAVNLNAGESALVSLAQVECPCEFQYVYDSKESSVNALMGYRLTNTSSFMLPPGIGNIIENGRFKAQVELTPISPEEDLFVPLDVDATLAIHTEYPDNLQESRIAATRLDQSKNGLVLCVDRAVARRTVYSLTNGSHLAKRLIVYHYASADHGGFVIQTKENAVKSVVGFSAFDIMLEANSERSFIVVETVEYTERLEVERSDHSKNLKLVRFLEEHGEKYVSATDNARLAAAEETRKTKLTLKILIESVEQSRQISETDWLKWKSTLAGRANIVEAISRLVVIDEEKVRLRHIVEQEETAIKTISSNQKRLRENIVALEKVQAKHDLLTRYLDDFNTDEDTLAQCRKATSQALDKERALQREEFSLTRQLVTLAKAELARL</sequence>
<feature type="domain" description="Ubiquitin-like" evidence="1">
    <location>
        <begin position="288"/>
        <end position="363"/>
    </location>
</feature>
<dbReference type="InterPro" id="IPR019954">
    <property type="entry name" value="Ubiquitin_CS"/>
</dbReference>